<dbReference type="SUPFAM" id="SSF46689">
    <property type="entry name" value="Homeodomain-like"/>
    <property type="match status" value="1"/>
</dbReference>
<dbReference type="Pfam" id="PF17926">
    <property type="entry name" value="TetR_C_21"/>
    <property type="match status" value="1"/>
</dbReference>
<keyword evidence="1 2" id="KW-0238">DNA-binding</keyword>
<accession>A0A438M5E9</accession>
<dbReference type="PANTHER" id="PTHR30328:SF54">
    <property type="entry name" value="HTH-TYPE TRANSCRIPTIONAL REPRESSOR SCO4008"/>
    <property type="match status" value="1"/>
</dbReference>
<dbReference type="PROSITE" id="PS50977">
    <property type="entry name" value="HTH_TETR_2"/>
    <property type="match status" value="1"/>
</dbReference>
<name>A0A438M5E9_9ACTN</name>
<evidence type="ECO:0000256" key="3">
    <source>
        <dbReference type="SAM" id="Phobius"/>
    </source>
</evidence>
<feature type="transmembrane region" description="Helical" evidence="3">
    <location>
        <begin position="155"/>
        <end position="174"/>
    </location>
</feature>
<evidence type="ECO:0000259" key="4">
    <source>
        <dbReference type="PROSITE" id="PS50977"/>
    </source>
</evidence>
<protein>
    <submittedName>
        <fullName evidence="5">TetR family transcriptional regulator</fullName>
    </submittedName>
</protein>
<organism evidence="5 6">
    <name type="scientific">Nonomuraea polychroma</name>
    <dbReference type="NCBI Taxonomy" id="46176"/>
    <lineage>
        <taxon>Bacteria</taxon>
        <taxon>Bacillati</taxon>
        <taxon>Actinomycetota</taxon>
        <taxon>Actinomycetes</taxon>
        <taxon>Streptosporangiales</taxon>
        <taxon>Streptosporangiaceae</taxon>
        <taxon>Nonomuraea</taxon>
    </lineage>
</organism>
<keyword evidence="3" id="KW-0812">Transmembrane</keyword>
<dbReference type="Gene3D" id="1.10.357.10">
    <property type="entry name" value="Tetracycline Repressor, domain 2"/>
    <property type="match status" value="1"/>
</dbReference>
<evidence type="ECO:0000313" key="6">
    <source>
        <dbReference type="Proteomes" id="UP000284824"/>
    </source>
</evidence>
<gene>
    <name evidence="5" type="ORF">EDD27_3322</name>
</gene>
<keyword evidence="3" id="KW-0472">Membrane</keyword>
<dbReference type="GO" id="GO:0006355">
    <property type="term" value="P:regulation of DNA-templated transcription"/>
    <property type="evidence" value="ECO:0007669"/>
    <property type="project" value="UniProtKB-ARBA"/>
</dbReference>
<dbReference type="InterPro" id="IPR036271">
    <property type="entry name" value="Tet_transcr_reg_TetR-rel_C_sf"/>
</dbReference>
<dbReference type="InterPro" id="IPR001647">
    <property type="entry name" value="HTH_TetR"/>
</dbReference>
<dbReference type="Pfam" id="PF00440">
    <property type="entry name" value="TetR_N"/>
    <property type="match status" value="1"/>
</dbReference>
<sequence>MICNACVGYGVGMAWNTEETKRRLKEAAVLEFAAHGLGGTTMERIARRAAVNKERLYNYFGDKSQLFATVLADELNKVAAAVPLDGLDGPEAVGAYAAAVYDYHASHPELTRLLLWEGLLDLPQVPDEGSRTDYYRAKVSAFAQAQQAGLISDQIPAADLAFLVLALAGWWYAVPQMARMMRADADSSAESAKVALMRAAVRLTTPAS</sequence>
<feature type="domain" description="HTH tetR-type" evidence="4">
    <location>
        <begin position="18"/>
        <end position="78"/>
    </location>
</feature>
<dbReference type="Proteomes" id="UP000284824">
    <property type="component" value="Unassembled WGS sequence"/>
</dbReference>
<feature type="DNA-binding region" description="H-T-H motif" evidence="2">
    <location>
        <begin position="41"/>
        <end position="60"/>
    </location>
</feature>
<dbReference type="PANTHER" id="PTHR30328">
    <property type="entry name" value="TRANSCRIPTIONAL REPRESSOR"/>
    <property type="match status" value="1"/>
</dbReference>
<evidence type="ECO:0000313" key="5">
    <source>
        <dbReference type="EMBL" id="RVX40881.1"/>
    </source>
</evidence>
<dbReference type="GO" id="GO:0003677">
    <property type="term" value="F:DNA binding"/>
    <property type="evidence" value="ECO:0007669"/>
    <property type="project" value="UniProtKB-UniRule"/>
</dbReference>
<comment type="caution">
    <text evidence="5">The sequence shown here is derived from an EMBL/GenBank/DDBJ whole genome shotgun (WGS) entry which is preliminary data.</text>
</comment>
<reference evidence="5 6" key="1">
    <citation type="submission" date="2019-01" db="EMBL/GenBank/DDBJ databases">
        <title>Sequencing the genomes of 1000 actinobacteria strains.</title>
        <authorList>
            <person name="Klenk H.-P."/>
        </authorList>
    </citation>
    <scope>NUCLEOTIDE SEQUENCE [LARGE SCALE GENOMIC DNA]</scope>
    <source>
        <strain evidence="5 6">DSM 43925</strain>
    </source>
</reference>
<evidence type="ECO:0000256" key="2">
    <source>
        <dbReference type="PROSITE-ProRule" id="PRU00335"/>
    </source>
</evidence>
<dbReference type="EMBL" id="SAUN01000001">
    <property type="protein sequence ID" value="RVX40881.1"/>
    <property type="molecule type" value="Genomic_DNA"/>
</dbReference>
<dbReference type="InterPro" id="IPR009057">
    <property type="entry name" value="Homeodomain-like_sf"/>
</dbReference>
<keyword evidence="6" id="KW-1185">Reference proteome</keyword>
<dbReference type="InterPro" id="IPR041467">
    <property type="entry name" value="Sco4008_C"/>
</dbReference>
<keyword evidence="3" id="KW-1133">Transmembrane helix</keyword>
<proteinExistence type="predicted"/>
<dbReference type="SUPFAM" id="SSF48498">
    <property type="entry name" value="Tetracyclin repressor-like, C-terminal domain"/>
    <property type="match status" value="1"/>
</dbReference>
<dbReference type="AlphaFoldDB" id="A0A438M5E9"/>
<evidence type="ECO:0000256" key="1">
    <source>
        <dbReference type="ARBA" id="ARBA00023125"/>
    </source>
</evidence>
<dbReference type="InterPro" id="IPR050109">
    <property type="entry name" value="HTH-type_TetR-like_transc_reg"/>
</dbReference>